<dbReference type="PANTHER" id="PTHR21248">
    <property type="entry name" value="CARDIOLIPIN SYNTHASE"/>
    <property type="match status" value="1"/>
</dbReference>
<name>A0A7W8D4G2_9GAMM</name>
<evidence type="ECO:0000256" key="3">
    <source>
        <dbReference type="ARBA" id="ARBA00022679"/>
    </source>
</evidence>
<feature type="domain" description="PLD phosphodiesterase" evidence="10">
    <location>
        <begin position="162"/>
        <end position="189"/>
    </location>
</feature>
<keyword evidence="6 9" id="KW-1133">Transmembrane helix</keyword>
<dbReference type="AlphaFoldDB" id="A0A7W8D4G2"/>
<protein>
    <recommendedName>
        <fullName evidence="8">Cardiolipin synthase</fullName>
        <ecNumber evidence="8">2.7.8.-</ecNumber>
    </recommendedName>
</protein>
<evidence type="ECO:0000256" key="1">
    <source>
        <dbReference type="ARBA" id="ARBA00004236"/>
    </source>
</evidence>
<comment type="caution">
    <text evidence="11">The sequence shown here is derived from an EMBL/GenBank/DDBJ whole genome shotgun (WGS) entry which is preliminary data.</text>
</comment>
<evidence type="ECO:0000256" key="2">
    <source>
        <dbReference type="ARBA" id="ARBA00022475"/>
    </source>
</evidence>
<dbReference type="EC" id="2.7.8.-" evidence="8"/>
<dbReference type="SMART" id="SM00155">
    <property type="entry name" value="PLDc"/>
    <property type="match status" value="2"/>
</dbReference>
<reference evidence="11 12" key="1">
    <citation type="submission" date="2020-08" db="EMBL/GenBank/DDBJ databases">
        <title>Genomic Encyclopedia of Type Strains, Phase IV (KMG-IV): sequencing the most valuable type-strain genomes for metagenomic binning, comparative biology and taxonomic classification.</title>
        <authorList>
            <person name="Goeker M."/>
        </authorList>
    </citation>
    <scope>NUCLEOTIDE SEQUENCE [LARGE SCALE GENOMIC DNA]</scope>
    <source>
        <strain evidence="11 12">DSM 24163</strain>
    </source>
</reference>
<dbReference type="SUPFAM" id="SSF56024">
    <property type="entry name" value="Phospholipase D/nuclease"/>
    <property type="match status" value="2"/>
</dbReference>
<evidence type="ECO:0000313" key="11">
    <source>
        <dbReference type="EMBL" id="MBB5207734.1"/>
    </source>
</evidence>
<organism evidence="11 12">
    <name type="scientific">Chiayiivirga flava</name>
    <dbReference type="NCBI Taxonomy" id="659595"/>
    <lineage>
        <taxon>Bacteria</taxon>
        <taxon>Pseudomonadati</taxon>
        <taxon>Pseudomonadota</taxon>
        <taxon>Gammaproteobacteria</taxon>
        <taxon>Lysobacterales</taxon>
        <taxon>Lysobacteraceae</taxon>
        <taxon>Chiayiivirga</taxon>
    </lineage>
</organism>
<comment type="subcellular location">
    <subcellularLocation>
        <location evidence="1">Cell membrane</location>
    </subcellularLocation>
</comment>
<keyword evidence="3 11" id="KW-0808">Transferase</keyword>
<dbReference type="InterPro" id="IPR022924">
    <property type="entry name" value="Cardiolipin_synthase"/>
</dbReference>
<dbReference type="CDD" id="cd09110">
    <property type="entry name" value="PLDc_CLS_1"/>
    <property type="match status" value="1"/>
</dbReference>
<evidence type="ECO:0000256" key="7">
    <source>
        <dbReference type="ARBA" id="ARBA00023136"/>
    </source>
</evidence>
<evidence type="ECO:0000313" key="12">
    <source>
        <dbReference type="Proteomes" id="UP000521199"/>
    </source>
</evidence>
<accession>A0A7W8D4G2</accession>
<dbReference type="GO" id="GO:0008808">
    <property type="term" value="F:cardiolipin synthase activity"/>
    <property type="evidence" value="ECO:0007669"/>
    <property type="project" value="UniProtKB-UniRule"/>
</dbReference>
<evidence type="ECO:0000256" key="4">
    <source>
        <dbReference type="ARBA" id="ARBA00022692"/>
    </source>
</evidence>
<dbReference type="EMBL" id="JACHHP010000002">
    <property type="protein sequence ID" value="MBB5207734.1"/>
    <property type="molecule type" value="Genomic_DNA"/>
</dbReference>
<sequence>MQRRGKMFAIIVTCVVTSLLVLVALNFAPPEKKIERRITHAPASGDPQFLREMSVLLGPGIIAGNKVEALQNGEEIFPAMLEAVRAAQRSITFETYIYWSGDIGREMAQALAERARGGVAVHVLLDWVGSVKMEQTLLDTMVDAGVQVERYHPLHWYHIARMNNRTHRKLLVVDGRIGFTGGVGIADQWQGNAQDPDHWRDMHFRIEGPVVAQIQSTFMDNWIKTTGEVLQGEAYFPRLEPADGMPAQMFSSSPTGGSESMQLMYLMAIAAARTSIDIKAAYFVPDELALDALLAAAGRGVRVRVIVPGEHIDADTVRWASQAQWGRLLQAGIAIHEYTPTMYHCKALVVDGYLVSVGSTNFDARSFRLNDEASLNVYDTRFAAQMTASFENDLAHTRRITFEQWQARPWSQRLRERVASLFKSQL</sequence>
<dbReference type="InterPro" id="IPR001736">
    <property type="entry name" value="PLipase_D/transphosphatidylase"/>
</dbReference>
<keyword evidence="2" id="KW-1003">Cell membrane</keyword>
<dbReference type="GO" id="GO:0032049">
    <property type="term" value="P:cardiolipin biosynthetic process"/>
    <property type="evidence" value="ECO:0007669"/>
    <property type="project" value="UniProtKB-UniRule"/>
</dbReference>
<dbReference type="PANTHER" id="PTHR21248:SF22">
    <property type="entry name" value="PHOSPHOLIPASE D"/>
    <property type="match status" value="1"/>
</dbReference>
<evidence type="ECO:0000256" key="8">
    <source>
        <dbReference type="NCBIfam" id="TIGR04265"/>
    </source>
</evidence>
<dbReference type="InterPro" id="IPR025202">
    <property type="entry name" value="PLD-like_dom"/>
</dbReference>
<evidence type="ECO:0000256" key="5">
    <source>
        <dbReference type="ARBA" id="ARBA00022737"/>
    </source>
</evidence>
<evidence type="ECO:0000256" key="6">
    <source>
        <dbReference type="ARBA" id="ARBA00022989"/>
    </source>
</evidence>
<keyword evidence="12" id="KW-1185">Reference proteome</keyword>
<gene>
    <name evidence="11" type="ORF">HNQ52_001263</name>
</gene>
<dbReference type="CDD" id="cd09159">
    <property type="entry name" value="PLDc_ybhO_like_2"/>
    <property type="match status" value="1"/>
</dbReference>
<evidence type="ECO:0000256" key="9">
    <source>
        <dbReference type="SAM" id="Phobius"/>
    </source>
</evidence>
<keyword evidence="4 9" id="KW-0812">Transmembrane</keyword>
<dbReference type="Gene3D" id="3.30.870.10">
    <property type="entry name" value="Endonuclease Chain A"/>
    <property type="match status" value="2"/>
</dbReference>
<feature type="transmembrane region" description="Helical" evidence="9">
    <location>
        <begin position="7"/>
        <end position="28"/>
    </location>
</feature>
<dbReference type="Pfam" id="PF13091">
    <property type="entry name" value="PLDc_2"/>
    <property type="match status" value="2"/>
</dbReference>
<keyword evidence="7 9" id="KW-0472">Membrane</keyword>
<proteinExistence type="predicted"/>
<feature type="domain" description="PLD phosphodiesterase" evidence="10">
    <location>
        <begin position="339"/>
        <end position="366"/>
    </location>
</feature>
<keyword evidence="5" id="KW-0677">Repeat</keyword>
<dbReference type="PROSITE" id="PS50035">
    <property type="entry name" value="PLD"/>
    <property type="match status" value="2"/>
</dbReference>
<evidence type="ECO:0000259" key="10">
    <source>
        <dbReference type="PROSITE" id="PS50035"/>
    </source>
</evidence>
<dbReference type="GO" id="GO:0005886">
    <property type="term" value="C:plasma membrane"/>
    <property type="evidence" value="ECO:0007669"/>
    <property type="project" value="UniProtKB-SubCell"/>
</dbReference>
<dbReference type="NCBIfam" id="TIGR04265">
    <property type="entry name" value="bac_cardiolipin"/>
    <property type="match status" value="1"/>
</dbReference>
<dbReference type="Proteomes" id="UP000521199">
    <property type="component" value="Unassembled WGS sequence"/>
</dbReference>